<evidence type="ECO:0000313" key="7">
    <source>
        <dbReference type="Proteomes" id="UP000199382"/>
    </source>
</evidence>
<dbReference type="Pfam" id="PF03466">
    <property type="entry name" value="LysR_substrate"/>
    <property type="match status" value="1"/>
</dbReference>
<dbReference type="PANTHER" id="PTHR30118">
    <property type="entry name" value="HTH-TYPE TRANSCRIPTIONAL REGULATOR LEUO-RELATED"/>
    <property type="match status" value="1"/>
</dbReference>
<keyword evidence="4" id="KW-0804">Transcription</keyword>
<dbReference type="GO" id="GO:0003677">
    <property type="term" value="F:DNA binding"/>
    <property type="evidence" value="ECO:0007669"/>
    <property type="project" value="UniProtKB-KW"/>
</dbReference>
<dbReference type="PANTHER" id="PTHR30118:SF15">
    <property type="entry name" value="TRANSCRIPTIONAL REGULATORY PROTEIN"/>
    <property type="match status" value="1"/>
</dbReference>
<dbReference type="InterPro" id="IPR000847">
    <property type="entry name" value="LysR_HTH_N"/>
</dbReference>
<feature type="domain" description="HTH lysR-type" evidence="5">
    <location>
        <begin position="5"/>
        <end position="62"/>
    </location>
</feature>
<dbReference type="AlphaFoldDB" id="A0A1G8UM56"/>
<dbReference type="InterPro" id="IPR050389">
    <property type="entry name" value="LysR-type_TF"/>
</dbReference>
<dbReference type="SUPFAM" id="SSF46785">
    <property type="entry name" value="Winged helix' DNA-binding domain"/>
    <property type="match status" value="1"/>
</dbReference>
<dbReference type="Proteomes" id="UP000199382">
    <property type="component" value="Unassembled WGS sequence"/>
</dbReference>
<sequence length="302" mass="34197">MLQTFDLNLFLVLHTLLEERNVTRTGERLGRTQSAISNSLKRLRDHFDDPLLVRTPEGLTPTPRAQELAPQVAEIIRLSTGCIERERAFDPATAEARFMLGAPDRFSLPVFLPLLENMRKRAPGISVTLRATDRAYAIRMIEQEEIDVAIGWFDNVPGHLNQQFAFEDQFVCLCRSAHPLLARGPRPELQEVLDYPHLVVSSSGGRRAVFDTILARHGLQRAIAATMTSFTIVPELLQQSNLVGVFTHRTAEYFARRFDLVIVPVPLEVAPIANQLIWHKRFDADEPHAWLRQQILLACAQP</sequence>
<dbReference type="Pfam" id="PF00126">
    <property type="entry name" value="HTH_1"/>
    <property type="match status" value="1"/>
</dbReference>
<evidence type="ECO:0000256" key="1">
    <source>
        <dbReference type="ARBA" id="ARBA00009437"/>
    </source>
</evidence>
<evidence type="ECO:0000259" key="5">
    <source>
        <dbReference type="PROSITE" id="PS50931"/>
    </source>
</evidence>
<evidence type="ECO:0000256" key="4">
    <source>
        <dbReference type="ARBA" id="ARBA00023163"/>
    </source>
</evidence>
<dbReference type="SUPFAM" id="SSF53850">
    <property type="entry name" value="Periplasmic binding protein-like II"/>
    <property type="match status" value="1"/>
</dbReference>
<reference evidence="6 7" key="1">
    <citation type="submission" date="2016-10" db="EMBL/GenBank/DDBJ databases">
        <authorList>
            <person name="de Groot N.N."/>
        </authorList>
    </citation>
    <scope>NUCLEOTIDE SEQUENCE [LARGE SCALE GENOMIC DNA]</scope>
    <source>
        <strain evidence="6 7">DSM 25294</strain>
    </source>
</reference>
<dbReference type="InterPro" id="IPR036390">
    <property type="entry name" value="WH_DNA-bd_sf"/>
</dbReference>
<evidence type="ECO:0000256" key="3">
    <source>
        <dbReference type="ARBA" id="ARBA00023125"/>
    </source>
</evidence>
<dbReference type="CDD" id="cd08417">
    <property type="entry name" value="PBP2_Nitroaromatics_like"/>
    <property type="match status" value="1"/>
</dbReference>
<evidence type="ECO:0000313" key="6">
    <source>
        <dbReference type="EMBL" id="SDJ54577.1"/>
    </source>
</evidence>
<dbReference type="PROSITE" id="PS50931">
    <property type="entry name" value="HTH_LYSR"/>
    <property type="match status" value="1"/>
</dbReference>
<comment type="similarity">
    <text evidence="1">Belongs to the LysR transcriptional regulatory family.</text>
</comment>
<proteinExistence type="inferred from homology"/>
<dbReference type="GO" id="GO:0003700">
    <property type="term" value="F:DNA-binding transcription factor activity"/>
    <property type="evidence" value="ECO:0007669"/>
    <property type="project" value="InterPro"/>
</dbReference>
<accession>A0A1G8UM56</accession>
<keyword evidence="3" id="KW-0238">DNA-binding</keyword>
<dbReference type="InterPro" id="IPR005119">
    <property type="entry name" value="LysR_subst-bd"/>
</dbReference>
<dbReference type="InterPro" id="IPR036388">
    <property type="entry name" value="WH-like_DNA-bd_sf"/>
</dbReference>
<evidence type="ECO:0000256" key="2">
    <source>
        <dbReference type="ARBA" id="ARBA00023015"/>
    </source>
</evidence>
<keyword evidence="2" id="KW-0805">Transcription regulation</keyword>
<dbReference type="Gene3D" id="1.10.10.10">
    <property type="entry name" value="Winged helix-like DNA-binding domain superfamily/Winged helix DNA-binding domain"/>
    <property type="match status" value="1"/>
</dbReference>
<dbReference type="RefSeq" id="WP_170844534.1">
    <property type="nucleotide sequence ID" value="NZ_FNEK01000019.1"/>
</dbReference>
<keyword evidence="7" id="KW-1185">Reference proteome</keyword>
<dbReference type="Gene3D" id="3.40.190.10">
    <property type="entry name" value="Periplasmic binding protein-like II"/>
    <property type="match status" value="2"/>
</dbReference>
<organism evidence="6 7">
    <name type="scientific">Aliiruegeria lutimaris</name>
    <dbReference type="NCBI Taxonomy" id="571298"/>
    <lineage>
        <taxon>Bacteria</taxon>
        <taxon>Pseudomonadati</taxon>
        <taxon>Pseudomonadota</taxon>
        <taxon>Alphaproteobacteria</taxon>
        <taxon>Rhodobacterales</taxon>
        <taxon>Roseobacteraceae</taxon>
        <taxon>Aliiruegeria</taxon>
    </lineage>
</organism>
<gene>
    <name evidence="6" type="ORF">SAMN04488026_101950</name>
</gene>
<dbReference type="STRING" id="571298.SAMN04488026_101950"/>
<dbReference type="EMBL" id="FNEK01000019">
    <property type="protein sequence ID" value="SDJ54577.1"/>
    <property type="molecule type" value="Genomic_DNA"/>
</dbReference>
<name>A0A1G8UM56_9RHOB</name>
<dbReference type="InterPro" id="IPR037402">
    <property type="entry name" value="YidZ_PBP2"/>
</dbReference>
<protein>
    <submittedName>
        <fullName evidence="6">Transcriptional regulator, LysR family</fullName>
    </submittedName>
</protein>